<gene>
    <name evidence="1" type="ORF">SAMN05216273_101239</name>
</gene>
<evidence type="ECO:0000313" key="2">
    <source>
        <dbReference type="Proteomes" id="UP000199242"/>
    </source>
</evidence>
<comment type="caution">
    <text evidence="1">The sequence shown here is derived from an EMBL/GenBank/DDBJ whole genome shotgun (WGS) entry which is preliminary data.</text>
</comment>
<name>A0ABY0QPY7_9FLAO</name>
<organism evidence="1 2">
    <name type="scientific">Chryseobacterium taihuense</name>
    <dbReference type="NCBI Taxonomy" id="1141221"/>
    <lineage>
        <taxon>Bacteria</taxon>
        <taxon>Pseudomonadati</taxon>
        <taxon>Bacteroidota</taxon>
        <taxon>Flavobacteriia</taxon>
        <taxon>Flavobacteriales</taxon>
        <taxon>Weeksellaceae</taxon>
        <taxon>Chryseobacterium group</taxon>
        <taxon>Chryseobacterium</taxon>
    </lineage>
</organism>
<keyword evidence="2" id="KW-1185">Reference proteome</keyword>
<evidence type="ECO:0000313" key="1">
    <source>
        <dbReference type="EMBL" id="SDL45496.1"/>
    </source>
</evidence>
<accession>A0ABY0QPY7</accession>
<proteinExistence type="predicted"/>
<dbReference type="EMBL" id="FNHD01000001">
    <property type="protein sequence ID" value="SDL45496.1"/>
    <property type="molecule type" value="Genomic_DNA"/>
</dbReference>
<protein>
    <submittedName>
        <fullName evidence="1">Uncharacterized protein</fullName>
    </submittedName>
</protein>
<dbReference type="Proteomes" id="UP000199242">
    <property type="component" value="Unassembled WGS sequence"/>
</dbReference>
<sequence length="102" mass="12041">MYINKNTKMEKDLLNDYFKLSIKQQFNIDLNTECEFSLIENLVSKKVIVAPTFSEQITENSDLKQFFTAMINEINLENCDQSIIEHRIRKMQESSQDLKEIS</sequence>
<reference evidence="1 2" key="1">
    <citation type="submission" date="2016-10" db="EMBL/GenBank/DDBJ databases">
        <authorList>
            <person name="Varghese N."/>
            <person name="Submissions S."/>
        </authorList>
    </citation>
    <scope>NUCLEOTIDE SEQUENCE [LARGE SCALE GENOMIC DNA]</scope>
    <source>
        <strain evidence="1 2">CGMCC 1.10941</strain>
    </source>
</reference>